<evidence type="ECO:0000313" key="2">
    <source>
        <dbReference type="EMBL" id="KAK2944923.1"/>
    </source>
</evidence>
<accession>A0ABQ9X028</accession>
<evidence type="ECO:0000313" key="3">
    <source>
        <dbReference type="Proteomes" id="UP001281761"/>
    </source>
</evidence>
<proteinExistence type="predicted"/>
<protein>
    <submittedName>
        <fullName evidence="2">Uncharacterized protein</fullName>
    </submittedName>
</protein>
<gene>
    <name evidence="2" type="ORF">BLNAU_20166</name>
</gene>
<feature type="compositionally biased region" description="Polar residues" evidence="1">
    <location>
        <begin position="92"/>
        <end position="119"/>
    </location>
</feature>
<dbReference type="Proteomes" id="UP001281761">
    <property type="component" value="Unassembled WGS sequence"/>
</dbReference>
<evidence type="ECO:0000256" key="1">
    <source>
        <dbReference type="SAM" id="MobiDB-lite"/>
    </source>
</evidence>
<keyword evidence="3" id="KW-1185">Reference proteome</keyword>
<dbReference type="EMBL" id="JARBJD010000279">
    <property type="protein sequence ID" value="KAK2944923.1"/>
    <property type="molecule type" value="Genomic_DNA"/>
</dbReference>
<sequence length="162" mass="18336">MKPRSHQSESSHFQRPPIVITPLTTLSDDDIKSDYSFQAQSHATDIDHSKLLDVDTYPSYDHDTLESLSYSHMSSLLYQTNPPSPHSSTPSLKQTISMPQLTDSSPRARQIDSTRTQIPSPRVNKILTMCNHYQLSASHREYSQAGQLIQIDHAHNQQAIPR</sequence>
<feature type="region of interest" description="Disordered" evidence="1">
    <location>
        <begin position="76"/>
        <end position="120"/>
    </location>
</feature>
<name>A0ABQ9X028_9EUKA</name>
<organism evidence="2 3">
    <name type="scientific">Blattamonas nauphoetae</name>
    <dbReference type="NCBI Taxonomy" id="2049346"/>
    <lineage>
        <taxon>Eukaryota</taxon>
        <taxon>Metamonada</taxon>
        <taxon>Preaxostyla</taxon>
        <taxon>Oxymonadida</taxon>
        <taxon>Blattamonas</taxon>
    </lineage>
</organism>
<comment type="caution">
    <text evidence="2">The sequence shown here is derived from an EMBL/GenBank/DDBJ whole genome shotgun (WGS) entry which is preliminary data.</text>
</comment>
<reference evidence="2 3" key="1">
    <citation type="journal article" date="2022" name="bioRxiv">
        <title>Genomics of Preaxostyla Flagellates Illuminates Evolutionary Transitions and the Path Towards Mitochondrial Loss.</title>
        <authorList>
            <person name="Novak L.V.F."/>
            <person name="Treitli S.C."/>
            <person name="Pyrih J."/>
            <person name="Halakuc P."/>
            <person name="Pipaliya S.V."/>
            <person name="Vacek V."/>
            <person name="Brzon O."/>
            <person name="Soukal P."/>
            <person name="Eme L."/>
            <person name="Dacks J.B."/>
            <person name="Karnkowska A."/>
            <person name="Elias M."/>
            <person name="Hampl V."/>
        </authorList>
    </citation>
    <scope>NUCLEOTIDE SEQUENCE [LARGE SCALE GENOMIC DNA]</scope>
    <source>
        <strain evidence="2">NAU3</strain>
        <tissue evidence="2">Gut</tissue>
    </source>
</reference>
<feature type="region of interest" description="Disordered" evidence="1">
    <location>
        <begin position="1"/>
        <end position="25"/>
    </location>
</feature>